<comment type="caution">
    <text evidence="1">The sequence shown here is derived from an EMBL/GenBank/DDBJ whole genome shotgun (WGS) entry which is preliminary data.</text>
</comment>
<evidence type="ECO:0000313" key="1">
    <source>
        <dbReference type="EMBL" id="KAH9769849.1"/>
    </source>
</evidence>
<sequence length="192" mass="21219">MGLLSWFMGNPNPNPQQSESFKSAGDTQNPKSEISAVPGMNGAIEVPRPAESVTVFEFGSVAASADKVTMAGYCPVSDDLEPCRWEILPASDSDAPQFRVYVIVFSRLGLTRTWWERMLGKSNDLRCFHSNMRLLHSSIRIFLLCRSLSLKTLMYPDPLPHIYSCMSSGSSQFPPLSLYSARMGALDAMKTA</sequence>
<dbReference type="EMBL" id="CM039173">
    <property type="protein sequence ID" value="KAH9769849.1"/>
    <property type="molecule type" value="Genomic_DNA"/>
</dbReference>
<gene>
    <name evidence="1" type="ORF">KPL71_012163</name>
</gene>
<protein>
    <submittedName>
        <fullName evidence="1">Uncharacterized protein</fullName>
    </submittedName>
</protein>
<dbReference type="Proteomes" id="UP000829398">
    <property type="component" value="Chromosome 4"/>
</dbReference>
<keyword evidence="2" id="KW-1185">Reference proteome</keyword>
<proteinExistence type="predicted"/>
<organism evidence="1 2">
    <name type="scientific">Citrus sinensis</name>
    <name type="common">Sweet orange</name>
    <name type="synonym">Citrus aurantium var. sinensis</name>
    <dbReference type="NCBI Taxonomy" id="2711"/>
    <lineage>
        <taxon>Eukaryota</taxon>
        <taxon>Viridiplantae</taxon>
        <taxon>Streptophyta</taxon>
        <taxon>Embryophyta</taxon>
        <taxon>Tracheophyta</taxon>
        <taxon>Spermatophyta</taxon>
        <taxon>Magnoliopsida</taxon>
        <taxon>eudicotyledons</taxon>
        <taxon>Gunneridae</taxon>
        <taxon>Pentapetalae</taxon>
        <taxon>rosids</taxon>
        <taxon>malvids</taxon>
        <taxon>Sapindales</taxon>
        <taxon>Rutaceae</taxon>
        <taxon>Aurantioideae</taxon>
        <taxon>Citrus</taxon>
    </lineage>
</organism>
<evidence type="ECO:0000313" key="2">
    <source>
        <dbReference type="Proteomes" id="UP000829398"/>
    </source>
</evidence>
<accession>A0ACB8L967</accession>
<name>A0ACB8L967_CITSI</name>
<reference evidence="2" key="1">
    <citation type="journal article" date="2023" name="Hortic. Res.">
        <title>A chromosome-level phased genome enabling allele-level studies in sweet orange: a case study on citrus Huanglongbing tolerance.</title>
        <authorList>
            <person name="Wu B."/>
            <person name="Yu Q."/>
            <person name="Deng Z."/>
            <person name="Duan Y."/>
            <person name="Luo F."/>
            <person name="Gmitter F. Jr."/>
        </authorList>
    </citation>
    <scope>NUCLEOTIDE SEQUENCE [LARGE SCALE GENOMIC DNA]</scope>
    <source>
        <strain evidence="2">cv. Valencia</strain>
    </source>
</reference>